<keyword evidence="10" id="KW-0067">ATP-binding</keyword>
<comment type="similarity">
    <text evidence="2">Belongs to the intimin/invasin family.</text>
</comment>
<name>A0ABY4FNP7_9MICO</name>
<evidence type="ECO:0000256" key="16">
    <source>
        <dbReference type="ARBA" id="ARBA00023180"/>
    </source>
</evidence>
<keyword evidence="4" id="KW-1003">Cell membrane</keyword>
<dbReference type="RefSeq" id="WP_244728736.1">
    <property type="nucleotide sequence ID" value="NZ_CP095045.1"/>
</dbReference>
<dbReference type="PROSITE" id="PS51318">
    <property type="entry name" value="TAT"/>
    <property type="match status" value="1"/>
</dbReference>
<dbReference type="InterPro" id="IPR015217">
    <property type="entry name" value="Invasin_dom_3"/>
</dbReference>
<protein>
    <recommendedName>
        <fullName evidence="3">receptor protein-tyrosine kinase</fullName>
        <ecNumber evidence="3">2.7.10.1</ecNumber>
    </recommendedName>
</protein>
<evidence type="ECO:0000256" key="10">
    <source>
        <dbReference type="ARBA" id="ARBA00022840"/>
    </source>
</evidence>
<evidence type="ECO:0000256" key="5">
    <source>
        <dbReference type="ARBA" id="ARBA00022679"/>
    </source>
</evidence>
<comment type="subcellular location">
    <subcellularLocation>
        <location evidence="1">Cell membrane</location>
        <topology evidence="1">Single-pass type I membrane protein</topology>
    </subcellularLocation>
</comment>
<keyword evidence="16" id="KW-0325">Glycoprotein</keyword>
<evidence type="ECO:0000256" key="14">
    <source>
        <dbReference type="ARBA" id="ARBA00023157"/>
    </source>
</evidence>
<feature type="domain" description="Big-1" evidence="18">
    <location>
        <begin position="598"/>
        <end position="690"/>
    </location>
</feature>
<evidence type="ECO:0000256" key="9">
    <source>
        <dbReference type="ARBA" id="ARBA00022777"/>
    </source>
</evidence>
<reference evidence="19 20" key="1">
    <citation type="submission" date="2022-04" db="EMBL/GenBank/DDBJ databases">
        <title>Leucobacter sp. isolated from rhizosphere of garlic.</title>
        <authorList>
            <person name="Won M."/>
            <person name="Lee C.-M."/>
            <person name="Woen H.-Y."/>
            <person name="Kwon S.-W."/>
        </authorList>
    </citation>
    <scope>NUCLEOTIDE SEQUENCE [LARGE SCALE GENOMIC DNA]</scope>
    <source>
        <strain evidence="19 20">H21R-40</strain>
    </source>
</reference>
<evidence type="ECO:0000313" key="20">
    <source>
        <dbReference type="Proteomes" id="UP000831786"/>
    </source>
</evidence>
<feature type="compositionally biased region" description="Gly residues" evidence="17">
    <location>
        <begin position="123"/>
        <end position="132"/>
    </location>
</feature>
<dbReference type="EMBL" id="CP095045">
    <property type="protein sequence ID" value="UOQ57839.1"/>
    <property type="molecule type" value="Genomic_DNA"/>
</dbReference>
<evidence type="ECO:0000259" key="18">
    <source>
        <dbReference type="PROSITE" id="PS51127"/>
    </source>
</evidence>
<dbReference type="Proteomes" id="UP000831786">
    <property type="component" value="Chromosome"/>
</dbReference>
<keyword evidence="15" id="KW-0675">Receptor</keyword>
<dbReference type="SMART" id="SM00634">
    <property type="entry name" value="BID_1"/>
    <property type="match status" value="4"/>
</dbReference>
<evidence type="ECO:0000256" key="11">
    <source>
        <dbReference type="ARBA" id="ARBA00022989"/>
    </source>
</evidence>
<dbReference type="InterPro" id="IPR003344">
    <property type="entry name" value="Big_1_dom"/>
</dbReference>
<dbReference type="SUPFAM" id="SSF49373">
    <property type="entry name" value="Invasin/intimin cell-adhesion fragments"/>
    <property type="match status" value="5"/>
</dbReference>
<dbReference type="InterPro" id="IPR013783">
    <property type="entry name" value="Ig-like_fold"/>
</dbReference>
<evidence type="ECO:0000256" key="1">
    <source>
        <dbReference type="ARBA" id="ARBA00004251"/>
    </source>
</evidence>
<feature type="domain" description="Big-1" evidence="18">
    <location>
        <begin position="499"/>
        <end position="590"/>
    </location>
</feature>
<gene>
    <name evidence="19" type="ORF">MUN78_03100</name>
</gene>
<keyword evidence="13" id="KW-0829">Tyrosine-protein kinase</keyword>
<organism evidence="19 20">
    <name type="scientific">Leucobacter allii</name>
    <dbReference type="NCBI Taxonomy" id="2932247"/>
    <lineage>
        <taxon>Bacteria</taxon>
        <taxon>Bacillati</taxon>
        <taxon>Actinomycetota</taxon>
        <taxon>Actinomycetes</taxon>
        <taxon>Micrococcales</taxon>
        <taxon>Microbacteriaceae</taxon>
        <taxon>Leucobacter</taxon>
    </lineage>
</organism>
<keyword evidence="12" id="KW-0472">Membrane</keyword>
<dbReference type="InterPro" id="IPR008964">
    <property type="entry name" value="Invasin/intimin_cell_adhesion"/>
</dbReference>
<proteinExistence type="inferred from homology"/>
<keyword evidence="20" id="KW-1185">Reference proteome</keyword>
<feature type="region of interest" description="Disordered" evidence="17">
    <location>
        <begin position="123"/>
        <end position="147"/>
    </location>
</feature>
<dbReference type="PROSITE" id="PS51127">
    <property type="entry name" value="BIG1"/>
    <property type="match status" value="2"/>
</dbReference>
<keyword evidence="9" id="KW-0418">Kinase</keyword>
<keyword evidence="8" id="KW-0547">Nucleotide-binding</keyword>
<dbReference type="InterPro" id="IPR006311">
    <property type="entry name" value="TAT_signal"/>
</dbReference>
<evidence type="ECO:0000256" key="4">
    <source>
        <dbReference type="ARBA" id="ARBA00022475"/>
    </source>
</evidence>
<dbReference type="Pfam" id="PF09134">
    <property type="entry name" value="Invasin_D3"/>
    <property type="match status" value="4"/>
</dbReference>
<evidence type="ECO:0000256" key="3">
    <source>
        <dbReference type="ARBA" id="ARBA00011902"/>
    </source>
</evidence>
<evidence type="ECO:0000256" key="2">
    <source>
        <dbReference type="ARBA" id="ARBA00010116"/>
    </source>
</evidence>
<evidence type="ECO:0000256" key="7">
    <source>
        <dbReference type="ARBA" id="ARBA00022729"/>
    </source>
</evidence>
<dbReference type="Gene3D" id="2.60.40.10">
    <property type="entry name" value="Immunoglobulins"/>
    <property type="match status" value="5"/>
</dbReference>
<evidence type="ECO:0000256" key="17">
    <source>
        <dbReference type="SAM" id="MobiDB-lite"/>
    </source>
</evidence>
<dbReference type="InterPro" id="IPR055163">
    <property type="entry name" value="ALK/LTK-like_GRD"/>
</dbReference>
<keyword evidence="11" id="KW-1133">Transmembrane helix</keyword>
<sequence>MPATSRTAARPRAGGRSLFHLGRRALAGLVTGAAVAAGAALVVAPAAPAEAADQTVTFTTAGEHPVTVPAGATAMVVEALGGSGGEPRGLALPGGTGALVTAELPITPGASYTAVVGGNGGGPDGGYNGGAPGDNPDAASVSKMGGGGGATDLRRNGTALSDRILVAGGGGGGHPWAAGGNAGGLTGGAGEDNPTAAQVVPGAGGGTQSAGGAAGQAYDGVAGTAGSFGAGGLPGYRDAGNNLGGGGGGGYYGGGGGSPYGSGGAGSSYVDASGINSSMSQGDRGAAPYLKITFRMQPVAYMLSAISSNSIVANGTAQVTATVVLRDIAFNPVIGEVVRFTSTIPGQSITPTVDHGDGTYTAQITATTDVATGYVTASVVGRPDLDLVHVLVQTPGPPQSMQLLPSETTFLADGTTQVPFALNVFDAWGHPVDVAAPPTLSASDPELAISPLARVAEGQYTGTITSSRVVGPVTLSAFQAEHGISASAVVTQIAGPAAGLSAELSAPEIVADGATTSLLTLGVTDSVGHPIAGAAPTVTSDGEQAISSVTDHGDGTYTATIAASDTVGVATLTARVDTVDPALVRSVELTQTTGPATVLGLALAETTLTADGVSTTTATVTAADAYGHPLADEPITLVSSDPDQRISSITDHGDGSYTATVTASTSLGEHTITAADASVDPALTQTATLTQIVGAAVSADIVLGDDAILADGTSTTTITVTARDGQQHPVPGIDILLSSTDPDQRLGAFTESAPGVYAATIRSSKTVGTSTLTVTTPAPRVDDTLLAEDAAPPTVLGTVELTQAELEKNPMSPTPPAAPKPPSPALAAGGLAVTGNEAAPAALWTALGLLLAGAAAYPLSRLSASRWEQ</sequence>
<accession>A0ABY4FNP7</accession>
<evidence type="ECO:0000256" key="8">
    <source>
        <dbReference type="ARBA" id="ARBA00022741"/>
    </source>
</evidence>
<keyword evidence="7" id="KW-0732">Signal</keyword>
<evidence type="ECO:0000313" key="19">
    <source>
        <dbReference type="EMBL" id="UOQ57839.1"/>
    </source>
</evidence>
<evidence type="ECO:0000256" key="6">
    <source>
        <dbReference type="ARBA" id="ARBA00022692"/>
    </source>
</evidence>
<dbReference type="Pfam" id="PF12810">
    <property type="entry name" value="ALK_LTK_GRD"/>
    <property type="match status" value="1"/>
</dbReference>
<keyword evidence="6" id="KW-0812">Transmembrane</keyword>
<dbReference type="EC" id="2.7.10.1" evidence="3"/>
<keyword evidence="14" id="KW-1015">Disulfide bond</keyword>
<evidence type="ECO:0000256" key="13">
    <source>
        <dbReference type="ARBA" id="ARBA00023137"/>
    </source>
</evidence>
<keyword evidence="5" id="KW-0808">Transferase</keyword>
<evidence type="ECO:0000256" key="15">
    <source>
        <dbReference type="ARBA" id="ARBA00023170"/>
    </source>
</evidence>
<evidence type="ECO:0000256" key="12">
    <source>
        <dbReference type="ARBA" id="ARBA00023136"/>
    </source>
</evidence>